<feature type="transmembrane region" description="Helical" evidence="1">
    <location>
        <begin position="37"/>
        <end position="58"/>
    </location>
</feature>
<protein>
    <submittedName>
        <fullName evidence="2">Putative secreted protein</fullName>
    </submittedName>
</protein>
<evidence type="ECO:0000256" key="1">
    <source>
        <dbReference type="SAM" id="Phobius"/>
    </source>
</evidence>
<keyword evidence="1" id="KW-0472">Membrane</keyword>
<sequence length="101" mass="11741">MYVIASFPKTSWVFLNLIRCLVAAVCKFHTSTTMFRVVFLMLGFFNLRFPGLFLLYFIRGWVGMPFYFTSSNVSWFLDGSDFNTSLNVHAPGCDHFDNRFP</sequence>
<proteinExistence type="predicted"/>
<evidence type="ECO:0000313" key="2">
    <source>
        <dbReference type="EMBL" id="MXU88401.1"/>
    </source>
</evidence>
<dbReference type="EMBL" id="GIFC01006318">
    <property type="protein sequence ID" value="MXU88401.1"/>
    <property type="molecule type" value="Transcribed_RNA"/>
</dbReference>
<reference evidence="2" key="1">
    <citation type="submission" date="2019-12" db="EMBL/GenBank/DDBJ databases">
        <title>An insight into the sialome of adult female Ixodes ricinus ticks feeding for 6 days.</title>
        <authorList>
            <person name="Perner J."/>
            <person name="Ribeiro J.M.C."/>
        </authorList>
    </citation>
    <scope>NUCLEOTIDE SEQUENCE</scope>
    <source>
        <strain evidence="2">Semi-engorged</strain>
        <tissue evidence="2">Salivary glands</tissue>
    </source>
</reference>
<accession>A0A6B0UCI0</accession>
<dbReference type="AlphaFoldDB" id="A0A6B0UCI0"/>
<keyword evidence="1" id="KW-0812">Transmembrane</keyword>
<keyword evidence="1" id="KW-1133">Transmembrane helix</keyword>
<organism evidence="2">
    <name type="scientific">Ixodes ricinus</name>
    <name type="common">Common tick</name>
    <name type="synonym">Acarus ricinus</name>
    <dbReference type="NCBI Taxonomy" id="34613"/>
    <lineage>
        <taxon>Eukaryota</taxon>
        <taxon>Metazoa</taxon>
        <taxon>Ecdysozoa</taxon>
        <taxon>Arthropoda</taxon>
        <taxon>Chelicerata</taxon>
        <taxon>Arachnida</taxon>
        <taxon>Acari</taxon>
        <taxon>Parasitiformes</taxon>
        <taxon>Ixodida</taxon>
        <taxon>Ixodoidea</taxon>
        <taxon>Ixodidae</taxon>
        <taxon>Ixodinae</taxon>
        <taxon>Ixodes</taxon>
    </lineage>
</organism>
<name>A0A6B0UCI0_IXORI</name>